<protein>
    <recommendedName>
        <fullName evidence="4">Lipoprotein</fullName>
    </recommendedName>
</protein>
<sequence>MQIIPRLLPVLLAGATLVSSCNSTPSSEQAAATTPPEAPPAATNTAAASADTTLSAQLQNPKVGDVYVVQFQPRNTTEQRYYFYQVFAVRPNEVDLHPAKQEAKDPQADTSTPGFFSNDASNMMTYTRAEARELLQEQPGDVLHTRLIAVRRL</sequence>
<feature type="compositionally biased region" description="Polar residues" evidence="1">
    <location>
        <begin position="108"/>
        <end position="120"/>
    </location>
</feature>
<evidence type="ECO:0000313" key="2">
    <source>
        <dbReference type="EMBL" id="TGD82825.1"/>
    </source>
</evidence>
<name>A0A4Z0MUM9_9BACT</name>
<dbReference type="RefSeq" id="WP_135528982.1">
    <property type="nucleotide sequence ID" value="NZ_SRKZ01000001.1"/>
</dbReference>
<dbReference type="OrthoDB" id="883488at2"/>
<evidence type="ECO:0008006" key="4">
    <source>
        <dbReference type="Google" id="ProtNLM"/>
    </source>
</evidence>
<dbReference type="Proteomes" id="UP000298284">
    <property type="component" value="Unassembled WGS sequence"/>
</dbReference>
<feature type="region of interest" description="Disordered" evidence="1">
    <location>
        <begin position="99"/>
        <end position="120"/>
    </location>
</feature>
<gene>
    <name evidence="2" type="ORF">EU557_03325</name>
</gene>
<keyword evidence="3" id="KW-1185">Reference proteome</keyword>
<organism evidence="2 3">
    <name type="scientific">Hymenobacter wooponensis</name>
    <dbReference type="NCBI Taxonomy" id="1525360"/>
    <lineage>
        <taxon>Bacteria</taxon>
        <taxon>Pseudomonadati</taxon>
        <taxon>Bacteroidota</taxon>
        <taxon>Cytophagia</taxon>
        <taxon>Cytophagales</taxon>
        <taxon>Hymenobacteraceae</taxon>
        <taxon>Hymenobacter</taxon>
    </lineage>
</organism>
<dbReference type="AlphaFoldDB" id="A0A4Z0MUM9"/>
<comment type="caution">
    <text evidence="2">The sequence shown here is derived from an EMBL/GenBank/DDBJ whole genome shotgun (WGS) entry which is preliminary data.</text>
</comment>
<feature type="compositionally biased region" description="Low complexity" evidence="1">
    <location>
        <begin position="30"/>
        <end position="43"/>
    </location>
</feature>
<accession>A0A4Z0MUM9</accession>
<reference evidence="2 3" key="1">
    <citation type="submission" date="2019-04" db="EMBL/GenBank/DDBJ databases">
        <authorList>
            <person name="Feng G."/>
            <person name="Zhang J."/>
            <person name="Zhu H."/>
        </authorList>
    </citation>
    <scope>NUCLEOTIDE SEQUENCE [LARGE SCALE GENOMIC DNA]</scope>
    <source>
        <strain evidence="2 3">JCM 19491</strain>
    </source>
</reference>
<dbReference type="PROSITE" id="PS51257">
    <property type="entry name" value="PROKAR_LIPOPROTEIN"/>
    <property type="match status" value="1"/>
</dbReference>
<dbReference type="EMBL" id="SRKZ01000001">
    <property type="protein sequence ID" value="TGD82825.1"/>
    <property type="molecule type" value="Genomic_DNA"/>
</dbReference>
<evidence type="ECO:0000313" key="3">
    <source>
        <dbReference type="Proteomes" id="UP000298284"/>
    </source>
</evidence>
<feature type="region of interest" description="Disordered" evidence="1">
    <location>
        <begin position="22"/>
        <end position="43"/>
    </location>
</feature>
<evidence type="ECO:0000256" key="1">
    <source>
        <dbReference type="SAM" id="MobiDB-lite"/>
    </source>
</evidence>
<proteinExistence type="predicted"/>